<evidence type="ECO:0000313" key="2">
    <source>
        <dbReference type="EMBL" id="KAL0965943.1"/>
    </source>
</evidence>
<dbReference type="Proteomes" id="UP001557470">
    <property type="component" value="Unassembled WGS sequence"/>
</dbReference>
<dbReference type="EMBL" id="JAGEUA010000009">
    <property type="protein sequence ID" value="KAL0965943.1"/>
    <property type="molecule type" value="Genomic_DNA"/>
</dbReference>
<evidence type="ECO:0000313" key="3">
    <source>
        <dbReference type="Proteomes" id="UP001557470"/>
    </source>
</evidence>
<dbReference type="AlphaFoldDB" id="A0ABD0W8N2"/>
<feature type="compositionally biased region" description="Polar residues" evidence="1">
    <location>
        <begin position="1"/>
        <end position="18"/>
    </location>
</feature>
<feature type="region of interest" description="Disordered" evidence="1">
    <location>
        <begin position="1"/>
        <end position="20"/>
    </location>
</feature>
<name>A0ABD0W8N2_UMBPY</name>
<keyword evidence="3" id="KW-1185">Reference proteome</keyword>
<reference evidence="2 3" key="1">
    <citation type="submission" date="2024-06" db="EMBL/GenBank/DDBJ databases">
        <authorList>
            <person name="Pan Q."/>
            <person name="Wen M."/>
            <person name="Jouanno E."/>
            <person name="Zahm M."/>
            <person name="Klopp C."/>
            <person name="Cabau C."/>
            <person name="Louis A."/>
            <person name="Berthelot C."/>
            <person name="Parey E."/>
            <person name="Roest Crollius H."/>
            <person name="Montfort J."/>
            <person name="Robinson-Rechavi M."/>
            <person name="Bouchez O."/>
            <person name="Lampietro C."/>
            <person name="Lopez Roques C."/>
            <person name="Donnadieu C."/>
            <person name="Postlethwait J."/>
            <person name="Bobe J."/>
            <person name="Verreycken H."/>
            <person name="Guiguen Y."/>
        </authorList>
    </citation>
    <scope>NUCLEOTIDE SEQUENCE [LARGE SCALE GENOMIC DNA]</scope>
    <source>
        <strain evidence="2">Up_M1</strain>
        <tissue evidence="2">Testis</tissue>
    </source>
</reference>
<accession>A0ABD0W8N2</accession>
<sequence length="69" mass="7486">MLSLAKTPSSPPVNTTYVSAAPSRGPVLTLTHWTVHDEKEKETQKHGATSAGYSVTLSGANLNWKLHER</sequence>
<gene>
    <name evidence="2" type="ORF">UPYG_G00288380</name>
</gene>
<comment type="caution">
    <text evidence="2">The sequence shown here is derived from an EMBL/GenBank/DDBJ whole genome shotgun (WGS) entry which is preliminary data.</text>
</comment>
<evidence type="ECO:0000256" key="1">
    <source>
        <dbReference type="SAM" id="MobiDB-lite"/>
    </source>
</evidence>
<proteinExistence type="predicted"/>
<organism evidence="2 3">
    <name type="scientific">Umbra pygmaea</name>
    <name type="common">Eastern mudminnow</name>
    <dbReference type="NCBI Taxonomy" id="75934"/>
    <lineage>
        <taxon>Eukaryota</taxon>
        <taxon>Metazoa</taxon>
        <taxon>Chordata</taxon>
        <taxon>Craniata</taxon>
        <taxon>Vertebrata</taxon>
        <taxon>Euteleostomi</taxon>
        <taxon>Actinopterygii</taxon>
        <taxon>Neopterygii</taxon>
        <taxon>Teleostei</taxon>
        <taxon>Protacanthopterygii</taxon>
        <taxon>Esociformes</taxon>
        <taxon>Umbridae</taxon>
        <taxon>Umbra</taxon>
    </lineage>
</organism>
<protein>
    <submittedName>
        <fullName evidence="2">Uncharacterized protein</fullName>
    </submittedName>
</protein>